<dbReference type="AlphaFoldDB" id="A0A937F927"/>
<dbReference type="InterPro" id="IPR016024">
    <property type="entry name" value="ARM-type_fold"/>
</dbReference>
<evidence type="ECO:0000313" key="3">
    <source>
        <dbReference type="Proteomes" id="UP000659388"/>
    </source>
</evidence>
<keyword evidence="1" id="KW-0732">Signal</keyword>
<protein>
    <submittedName>
        <fullName evidence="2">HEAT repeat domain-containing protein</fullName>
    </submittedName>
</protein>
<dbReference type="RefSeq" id="WP_202246362.1">
    <property type="nucleotide sequence ID" value="NZ_JAESIY010000014.1"/>
</dbReference>
<name>A0A937F927_9BACT</name>
<organism evidence="2 3">
    <name type="scientific">Fulvivirga sediminis</name>
    <dbReference type="NCBI Taxonomy" id="2803949"/>
    <lineage>
        <taxon>Bacteria</taxon>
        <taxon>Pseudomonadati</taxon>
        <taxon>Bacteroidota</taxon>
        <taxon>Cytophagia</taxon>
        <taxon>Cytophagales</taxon>
        <taxon>Fulvivirgaceae</taxon>
        <taxon>Fulvivirga</taxon>
    </lineage>
</organism>
<dbReference type="EMBL" id="JAESIY010000014">
    <property type="protein sequence ID" value="MBL3658566.1"/>
    <property type="molecule type" value="Genomic_DNA"/>
</dbReference>
<evidence type="ECO:0000256" key="1">
    <source>
        <dbReference type="SAM" id="SignalP"/>
    </source>
</evidence>
<accession>A0A937F927</accession>
<comment type="caution">
    <text evidence="2">The sequence shown here is derived from an EMBL/GenBank/DDBJ whole genome shotgun (WGS) entry which is preliminary data.</text>
</comment>
<dbReference type="Proteomes" id="UP000659388">
    <property type="component" value="Unassembled WGS sequence"/>
</dbReference>
<gene>
    <name evidence="2" type="ORF">JL102_20605</name>
</gene>
<keyword evidence="3" id="KW-1185">Reference proteome</keyword>
<dbReference type="InterPro" id="IPR011989">
    <property type="entry name" value="ARM-like"/>
</dbReference>
<evidence type="ECO:0000313" key="2">
    <source>
        <dbReference type="EMBL" id="MBL3658566.1"/>
    </source>
</evidence>
<reference evidence="2" key="1">
    <citation type="submission" date="2021-01" db="EMBL/GenBank/DDBJ databases">
        <title>Fulvivirga kasyanovii gen. nov., sp nov., a novel member of the phylum Bacteroidetes isolated from seawater in a mussel farm.</title>
        <authorList>
            <person name="Zhao L.-H."/>
            <person name="Wang Z.-J."/>
        </authorList>
    </citation>
    <scope>NUCLEOTIDE SEQUENCE</scope>
    <source>
        <strain evidence="2">2943</strain>
    </source>
</reference>
<dbReference type="Gene3D" id="1.25.10.10">
    <property type="entry name" value="Leucine-rich Repeat Variant"/>
    <property type="match status" value="1"/>
</dbReference>
<sequence length="299" mass="33621">MKKTILAIFIACLCTFTVKSQNIDTYFQSVRTGSYPQIPSAFFSGDMGLMNQLTPYYKDSIDDVRGKAYYIAYRSATNNDNQKIKKTAIEALIEGIKDKDSGLAGDNIEFLTEFDKDLFSTKDQQELLSALSTIKYHKPELIKLIGYVNISEAENTLKSYAASSNRRLQWSALLALSRMGDEASAQNIISILENLPVNDNLVYELVPDLVYTRNKAAFDYLFTIINSNENNCTSADPDNEVAILCGYRVMEYLAPHLTAQPLPTEDGELAVDNYEQALQELRAWYAVNKSDYSISDEGY</sequence>
<feature type="chain" id="PRO_5037695645" evidence="1">
    <location>
        <begin position="21"/>
        <end position="299"/>
    </location>
</feature>
<proteinExistence type="predicted"/>
<dbReference type="SUPFAM" id="SSF48371">
    <property type="entry name" value="ARM repeat"/>
    <property type="match status" value="1"/>
</dbReference>
<feature type="signal peptide" evidence="1">
    <location>
        <begin position="1"/>
        <end position="20"/>
    </location>
</feature>